<sequence length="274" mass="29871">MSICHFRSSDPCITDGSSADEDFVPPSTTKVSVLIESDADSKMNISVDTPYEYEQHVEASFLTGSDVETKNAYFTSSENGEAYSTDMSQHIITTTKLEVLMGKSHKVNRTSFVKDSPVIQGRPVDIAKDIKQVASQKDAGLNPANAISPVTTESQTLIWMPILGEELNDKIQEATWANRRSRGDGHWTVDCGETSSDRTARRIGLSTVGPEGYFSVVLSGGTLSTGPESTKHVNGETQEEQRAVGVAALNRPFHISNLGIWEFGKWVVKLDLGI</sequence>
<dbReference type="EMBL" id="CACTIH010007530">
    <property type="protein sequence ID" value="CAA3015185.1"/>
    <property type="molecule type" value="Genomic_DNA"/>
</dbReference>
<evidence type="ECO:0000313" key="1">
    <source>
        <dbReference type="EMBL" id="CAA3015185.1"/>
    </source>
</evidence>
<name>A0A8S0U965_OLEEU</name>
<gene>
    <name evidence="1" type="ORF">OLEA9_A094721</name>
</gene>
<dbReference type="AlphaFoldDB" id="A0A8S0U965"/>
<comment type="caution">
    <text evidence="1">The sequence shown here is derived from an EMBL/GenBank/DDBJ whole genome shotgun (WGS) entry which is preliminary data.</text>
</comment>
<organism evidence="1 2">
    <name type="scientific">Olea europaea subsp. europaea</name>
    <dbReference type="NCBI Taxonomy" id="158383"/>
    <lineage>
        <taxon>Eukaryota</taxon>
        <taxon>Viridiplantae</taxon>
        <taxon>Streptophyta</taxon>
        <taxon>Embryophyta</taxon>
        <taxon>Tracheophyta</taxon>
        <taxon>Spermatophyta</taxon>
        <taxon>Magnoliopsida</taxon>
        <taxon>eudicotyledons</taxon>
        <taxon>Gunneridae</taxon>
        <taxon>Pentapetalae</taxon>
        <taxon>asterids</taxon>
        <taxon>lamiids</taxon>
        <taxon>Lamiales</taxon>
        <taxon>Oleaceae</taxon>
        <taxon>Oleeae</taxon>
        <taxon>Olea</taxon>
    </lineage>
</organism>
<evidence type="ECO:0000313" key="2">
    <source>
        <dbReference type="Proteomes" id="UP000594638"/>
    </source>
</evidence>
<dbReference type="OrthoDB" id="1924921at2759"/>
<reference evidence="1 2" key="1">
    <citation type="submission" date="2019-12" db="EMBL/GenBank/DDBJ databases">
        <authorList>
            <person name="Alioto T."/>
            <person name="Alioto T."/>
            <person name="Gomez Garrido J."/>
        </authorList>
    </citation>
    <scope>NUCLEOTIDE SEQUENCE [LARGE SCALE GENOMIC DNA]</scope>
</reference>
<accession>A0A8S0U965</accession>
<proteinExistence type="predicted"/>
<protein>
    <submittedName>
        <fullName evidence="1">Uncharacterized protein</fullName>
    </submittedName>
</protein>
<keyword evidence="2" id="KW-1185">Reference proteome</keyword>
<dbReference type="Proteomes" id="UP000594638">
    <property type="component" value="Unassembled WGS sequence"/>
</dbReference>
<dbReference type="Gramene" id="OE9A094721T1">
    <property type="protein sequence ID" value="OE9A094721C1"/>
    <property type="gene ID" value="OE9A094721"/>
</dbReference>